<comment type="caution">
    <text evidence="12">The sequence shown here is derived from an EMBL/GenBank/DDBJ whole genome shotgun (WGS) entry which is preliminary data.</text>
</comment>
<dbReference type="GO" id="GO:0006887">
    <property type="term" value="P:exocytosis"/>
    <property type="evidence" value="ECO:0007669"/>
    <property type="project" value="TreeGrafter"/>
</dbReference>
<dbReference type="GO" id="GO:0000149">
    <property type="term" value="F:SNARE binding"/>
    <property type="evidence" value="ECO:0007669"/>
    <property type="project" value="TreeGrafter"/>
</dbReference>
<evidence type="ECO:0000256" key="1">
    <source>
        <dbReference type="ARBA" id="ARBA00004211"/>
    </source>
</evidence>
<dbReference type="SUPFAM" id="SSF47661">
    <property type="entry name" value="t-snare proteins"/>
    <property type="match status" value="1"/>
</dbReference>
<evidence type="ECO:0000256" key="5">
    <source>
        <dbReference type="ARBA" id="ARBA00022927"/>
    </source>
</evidence>
<keyword evidence="4 10" id="KW-0812">Transmembrane</keyword>
<gene>
    <name evidence="12" type="ORF">D9Q98_009524</name>
</gene>
<organism evidence="12 13">
    <name type="scientific">Chlorella vulgaris</name>
    <name type="common">Green alga</name>
    <dbReference type="NCBI Taxonomy" id="3077"/>
    <lineage>
        <taxon>Eukaryota</taxon>
        <taxon>Viridiplantae</taxon>
        <taxon>Chlorophyta</taxon>
        <taxon>core chlorophytes</taxon>
        <taxon>Trebouxiophyceae</taxon>
        <taxon>Chlorellales</taxon>
        <taxon>Chlorellaceae</taxon>
        <taxon>Chlorella clade</taxon>
        <taxon>Chlorella</taxon>
    </lineage>
</organism>
<evidence type="ECO:0000256" key="8">
    <source>
        <dbReference type="RuleBase" id="RU003858"/>
    </source>
</evidence>
<evidence type="ECO:0000256" key="3">
    <source>
        <dbReference type="ARBA" id="ARBA00022448"/>
    </source>
</evidence>
<dbReference type="Pfam" id="PF00804">
    <property type="entry name" value="Syntaxin"/>
    <property type="match status" value="1"/>
</dbReference>
<dbReference type="CDD" id="cd15848">
    <property type="entry name" value="SNARE_syntaxin1-like"/>
    <property type="match status" value="1"/>
</dbReference>
<evidence type="ECO:0000256" key="7">
    <source>
        <dbReference type="ARBA" id="ARBA00023136"/>
    </source>
</evidence>
<dbReference type="GO" id="GO:0005484">
    <property type="term" value="F:SNAP receptor activity"/>
    <property type="evidence" value="ECO:0007669"/>
    <property type="project" value="InterPro"/>
</dbReference>
<dbReference type="InterPro" id="IPR045242">
    <property type="entry name" value="Syntaxin"/>
</dbReference>
<feature type="transmembrane region" description="Helical" evidence="10">
    <location>
        <begin position="286"/>
        <end position="307"/>
    </location>
</feature>
<evidence type="ECO:0000259" key="11">
    <source>
        <dbReference type="PROSITE" id="PS50192"/>
    </source>
</evidence>
<dbReference type="Gene3D" id="1.20.58.70">
    <property type="match status" value="1"/>
</dbReference>
<dbReference type="Proteomes" id="UP001055712">
    <property type="component" value="Unassembled WGS sequence"/>
</dbReference>
<evidence type="ECO:0000256" key="10">
    <source>
        <dbReference type="SAM" id="Phobius"/>
    </source>
</evidence>
<dbReference type="Pfam" id="PF05739">
    <property type="entry name" value="SNARE"/>
    <property type="match status" value="1"/>
</dbReference>
<evidence type="ECO:0000256" key="9">
    <source>
        <dbReference type="SAM" id="MobiDB-lite"/>
    </source>
</evidence>
<dbReference type="SMART" id="SM00397">
    <property type="entry name" value="t_SNARE"/>
    <property type="match status" value="1"/>
</dbReference>
<evidence type="ECO:0000313" key="12">
    <source>
        <dbReference type="EMBL" id="KAI3424165.1"/>
    </source>
</evidence>
<evidence type="ECO:0000256" key="6">
    <source>
        <dbReference type="ARBA" id="ARBA00022989"/>
    </source>
</evidence>
<name>A0A9D4YSQ5_CHLVU</name>
<dbReference type="PANTHER" id="PTHR19957">
    <property type="entry name" value="SYNTAXIN"/>
    <property type="match status" value="1"/>
</dbReference>
<dbReference type="InterPro" id="IPR000727">
    <property type="entry name" value="T_SNARE_dom"/>
</dbReference>
<dbReference type="FunFam" id="1.20.58.70:FF:000003">
    <property type="entry name" value="Qa-SNARE, Sso1/Syntaxin1-type, SYP12A-group"/>
    <property type="match status" value="1"/>
</dbReference>
<dbReference type="AlphaFoldDB" id="A0A9D4YSQ5"/>
<evidence type="ECO:0000256" key="2">
    <source>
        <dbReference type="ARBA" id="ARBA00009063"/>
    </source>
</evidence>
<keyword evidence="7 10" id="KW-0472">Membrane</keyword>
<dbReference type="GO" id="GO:0012505">
    <property type="term" value="C:endomembrane system"/>
    <property type="evidence" value="ECO:0007669"/>
    <property type="project" value="TreeGrafter"/>
</dbReference>
<accession>A0A9D4YSQ5</accession>
<dbReference type="SMART" id="SM00503">
    <property type="entry name" value="SynN"/>
    <property type="match status" value="1"/>
</dbReference>
<sequence length="310" mass="34214">MNDLLGAVVGAGNGATRGAGDIESGGAPPSSAVAAAPESNDKQMDSFFKEVAAIKGQMADIRRNQGRLQEAHERSKMVTRSEEMKKLREQMQDDINAVSKSADAIKKRLAELDRGNEAALKRKGCGPGSSSERTRTAITGALKKKLKDLMGEFQDLRSRVQAEYREVVERRVYTVTGQHAEEEEIEKMIETGESEMIFQKAILEQGRGYVMDTLAEIRERRDAVMELERSLMELHQIFLDMAVLVEAQGEMLDNIEAQVAKSVEYVQAGTTHLVAAKRLQKNTRKWMCVALILLLIIAAAIAIPVAINLT</sequence>
<dbReference type="PROSITE" id="PS50192">
    <property type="entry name" value="T_SNARE"/>
    <property type="match status" value="1"/>
</dbReference>
<evidence type="ECO:0000256" key="4">
    <source>
        <dbReference type="ARBA" id="ARBA00022692"/>
    </source>
</evidence>
<comment type="similarity">
    <text evidence="2 8">Belongs to the syntaxin family.</text>
</comment>
<comment type="subcellular location">
    <subcellularLocation>
        <location evidence="1">Membrane</location>
        <topology evidence="1">Single-pass type IV membrane protein</topology>
    </subcellularLocation>
</comment>
<keyword evidence="13" id="KW-1185">Reference proteome</keyword>
<dbReference type="GO" id="GO:0006886">
    <property type="term" value="P:intracellular protein transport"/>
    <property type="evidence" value="ECO:0007669"/>
    <property type="project" value="InterPro"/>
</dbReference>
<dbReference type="PROSITE" id="PS00914">
    <property type="entry name" value="SYNTAXIN"/>
    <property type="match status" value="1"/>
</dbReference>
<protein>
    <recommendedName>
        <fullName evidence="11">t-SNARE coiled-coil homology domain-containing protein</fullName>
    </recommendedName>
</protein>
<dbReference type="InterPro" id="IPR010989">
    <property type="entry name" value="SNARE"/>
</dbReference>
<dbReference type="GO" id="GO:0005886">
    <property type="term" value="C:plasma membrane"/>
    <property type="evidence" value="ECO:0007669"/>
    <property type="project" value="TreeGrafter"/>
</dbReference>
<reference evidence="12" key="2">
    <citation type="submission" date="2020-11" db="EMBL/GenBank/DDBJ databases">
        <authorList>
            <person name="Cecchin M."/>
            <person name="Marcolungo L."/>
            <person name="Rossato M."/>
            <person name="Girolomoni L."/>
            <person name="Cosentino E."/>
            <person name="Cuine S."/>
            <person name="Li-Beisson Y."/>
            <person name="Delledonne M."/>
            <person name="Ballottari M."/>
        </authorList>
    </citation>
    <scope>NUCLEOTIDE SEQUENCE</scope>
    <source>
        <strain evidence="12">211/11P</strain>
        <tissue evidence="12">Whole cell</tissue>
    </source>
</reference>
<dbReference type="GO" id="GO:0006906">
    <property type="term" value="P:vesicle fusion"/>
    <property type="evidence" value="ECO:0007669"/>
    <property type="project" value="TreeGrafter"/>
</dbReference>
<feature type="region of interest" description="Disordered" evidence="9">
    <location>
        <begin position="17"/>
        <end position="39"/>
    </location>
</feature>
<dbReference type="GO" id="GO:0031201">
    <property type="term" value="C:SNARE complex"/>
    <property type="evidence" value="ECO:0007669"/>
    <property type="project" value="TreeGrafter"/>
</dbReference>
<feature type="domain" description="T-SNARE coiled-coil homology" evidence="11">
    <location>
        <begin position="214"/>
        <end position="276"/>
    </location>
</feature>
<keyword evidence="3" id="KW-0813">Transport</keyword>
<dbReference type="GO" id="GO:0048278">
    <property type="term" value="P:vesicle docking"/>
    <property type="evidence" value="ECO:0007669"/>
    <property type="project" value="TreeGrafter"/>
</dbReference>
<proteinExistence type="inferred from homology"/>
<reference evidence="12" key="1">
    <citation type="journal article" date="2019" name="Plant J.">
        <title>Chlorella vulgaris genome assembly and annotation reveals the molecular basis for metabolic acclimation to high light conditions.</title>
        <authorList>
            <person name="Cecchin M."/>
            <person name="Marcolungo L."/>
            <person name="Rossato M."/>
            <person name="Girolomoni L."/>
            <person name="Cosentino E."/>
            <person name="Cuine S."/>
            <person name="Li-Beisson Y."/>
            <person name="Delledonne M."/>
            <person name="Ballottari M."/>
        </authorList>
    </citation>
    <scope>NUCLEOTIDE SEQUENCE</scope>
    <source>
        <strain evidence="12">211/11P</strain>
    </source>
</reference>
<feature type="compositionally biased region" description="Low complexity" evidence="9">
    <location>
        <begin position="18"/>
        <end position="38"/>
    </location>
</feature>
<dbReference type="InterPro" id="IPR006011">
    <property type="entry name" value="Syntaxin_N"/>
</dbReference>
<dbReference type="FunFam" id="1.20.5.110:FF:000008">
    <property type="entry name" value="Syntaxin 132"/>
    <property type="match status" value="1"/>
</dbReference>
<keyword evidence="5" id="KW-0653">Protein transport</keyword>
<dbReference type="CDD" id="cd00179">
    <property type="entry name" value="SynN"/>
    <property type="match status" value="1"/>
</dbReference>
<dbReference type="OrthoDB" id="10255013at2759"/>
<dbReference type="EMBL" id="SIDB01000013">
    <property type="protein sequence ID" value="KAI3424165.1"/>
    <property type="molecule type" value="Genomic_DNA"/>
</dbReference>
<keyword evidence="6 10" id="KW-1133">Transmembrane helix</keyword>
<dbReference type="PANTHER" id="PTHR19957:SF307">
    <property type="entry name" value="PROTEIN SSO1-RELATED"/>
    <property type="match status" value="1"/>
</dbReference>
<dbReference type="InterPro" id="IPR006012">
    <property type="entry name" value="Syntaxin/epimorphin_CS"/>
</dbReference>
<dbReference type="Gene3D" id="1.20.5.110">
    <property type="match status" value="1"/>
</dbReference>
<evidence type="ECO:0000313" key="13">
    <source>
        <dbReference type="Proteomes" id="UP001055712"/>
    </source>
</evidence>